<dbReference type="EMBL" id="CAJNNW010016951">
    <property type="protein sequence ID" value="CAE8660052.1"/>
    <property type="molecule type" value="Genomic_DNA"/>
</dbReference>
<feature type="compositionally biased region" description="Low complexity" evidence="1">
    <location>
        <begin position="65"/>
        <end position="75"/>
    </location>
</feature>
<feature type="region of interest" description="Disordered" evidence="1">
    <location>
        <begin position="37"/>
        <end position="136"/>
    </location>
</feature>
<evidence type="ECO:0000313" key="4">
    <source>
        <dbReference type="Proteomes" id="UP000626109"/>
    </source>
</evidence>
<evidence type="ECO:0000313" key="3">
    <source>
        <dbReference type="EMBL" id="CAE8660052.1"/>
    </source>
</evidence>
<dbReference type="AlphaFoldDB" id="A0A813IZA0"/>
<keyword evidence="2" id="KW-1133">Transmembrane helix</keyword>
<protein>
    <submittedName>
        <fullName evidence="3">Uncharacterized protein</fullName>
    </submittedName>
</protein>
<keyword evidence="2" id="KW-0472">Membrane</keyword>
<proteinExistence type="predicted"/>
<dbReference type="Proteomes" id="UP000626109">
    <property type="component" value="Unassembled WGS sequence"/>
</dbReference>
<keyword evidence="2" id="KW-0812">Transmembrane</keyword>
<feature type="compositionally biased region" description="Low complexity" evidence="1">
    <location>
        <begin position="111"/>
        <end position="130"/>
    </location>
</feature>
<organism evidence="3 4">
    <name type="scientific">Polarella glacialis</name>
    <name type="common">Dinoflagellate</name>
    <dbReference type="NCBI Taxonomy" id="89957"/>
    <lineage>
        <taxon>Eukaryota</taxon>
        <taxon>Sar</taxon>
        <taxon>Alveolata</taxon>
        <taxon>Dinophyceae</taxon>
        <taxon>Suessiales</taxon>
        <taxon>Suessiaceae</taxon>
        <taxon>Polarella</taxon>
    </lineage>
</organism>
<comment type="caution">
    <text evidence="3">The sequence shown here is derived from an EMBL/GenBank/DDBJ whole genome shotgun (WGS) entry which is preliminary data.</text>
</comment>
<feature type="transmembrane region" description="Helical" evidence="2">
    <location>
        <begin position="12"/>
        <end position="38"/>
    </location>
</feature>
<evidence type="ECO:0000256" key="2">
    <source>
        <dbReference type="SAM" id="Phobius"/>
    </source>
</evidence>
<name>A0A813IZA0_POLGL</name>
<evidence type="ECO:0000256" key="1">
    <source>
        <dbReference type="SAM" id="MobiDB-lite"/>
    </source>
</evidence>
<accession>A0A813IZA0</accession>
<sequence length="136" mass="15401">MLDLGLSLNILSFYLGAAWWLGTVNGLPISSGSICQILRPRPRCKKKRENNNYNEDNNDDDNNNKHNNNNNNSNDVTARRTCARGSPLASDESSEDPAKKNKINKNKNHHNNNNNKNKNKNKNNNIIKNNTKQDNT</sequence>
<feature type="compositionally biased region" description="Basic residues" evidence="1">
    <location>
        <begin position="100"/>
        <end position="110"/>
    </location>
</feature>
<reference evidence="3" key="1">
    <citation type="submission" date="2021-02" db="EMBL/GenBank/DDBJ databases">
        <authorList>
            <person name="Dougan E. K."/>
            <person name="Rhodes N."/>
            <person name="Thang M."/>
            <person name="Chan C."/>
        </authorList>
    </citation>
    <scope>NUCLEOTIDE SEQUENCE</scope>
</reference>
<gene>
    <name evidence="3" type="ORF">PGLA2088_LOCUS14011</name>
</gene>